<sequence length="175" mass="20152">MFIFETERLIVREWLDSDRPNFYEMSADKDVMRYFPNTLTKSECDGVVVRLKELQAKNGYCFWSCELKASNAFIGLVGLNKIEDGLPFSPCVEIGWRLSKKYWGHGFATEAAKECLNYGFQTLNLNKIVSFAVKDNVNSIKVMERIGMVNSMNNFEHPKVSIAHLKEHVLYEAHV</sequence>
<dbReference type="InterPro" id="IPR000182">
    <property type="entry name" value="GNAT_dom"/>
</dbReference>
<protein>
    <submittedName>
        <fullName evidence="2">GNAT family N-acetyltransferase</fullName>
        <ecNumber evidence="2">2.3.-.-</ecNumber>
    </submittedName>
</protein>
<dbReference type="PANTHER" id="PTHR43792">
    <property type="entry name" value="GNAT FAMILY, PUTATIVE (AFU_ORTHOLOGUE AFUA_3G00765)-RELATED-RELATED"/>
    <property type="match status" value="1"/>
</dbReference>
<proteinExistence type="predicted"/>
<dbReference type="PANTHER" id="PTHR43792:SF1">
    <property type="entry name" value="N-ACETYLTRANSFERASE DOMAIN-CONTAINING PROTEIN"/>
    <property type="match status" value="1"/>
</dbReference>
<keyword evidence="3" id="KW-1185">Reference proteome</keyword>
<keyword evidence="2" id="KW-0012">Acyltransferase</keyword>
<dbReference type="SUPFAM" id="SSF55729">
    <property type="entry name" value="Acyl-CoA N-acyltransferases (Nat)"/>
    <property type="match status" value="1"/>
</dbReference>
<comment type="caution">
    <text evidence="2">The sequence shown here is derived from an EMBL/GenBank/DDBJ whole genome shotgun (WGS) entry which is preliminary data.</text>
</comment>
<dbReference type="InterPro" id="IPR051531">
    <property type="entry name" value="N-acetyltransferase"/>
</dbReference>
<dbReference type="Pfam" id="PF13302">
    <property type="entry name" value="Acetyltransf_3"/>
    <property type="match status" value="1"/>
</dbReference>
<dbReference type="InterPro" id="IPR016181">
    <property type="entry name" value="Acyl_CoA_acyltransferase"/>
</dbReference>
<dbReference type="Proteomes" id="UP001595478">
    <property type="component" value="Unassembled WGS sequence"/>
</dbReference>
<name>A0ABV7FMJ3_9ALTE</name>
<dbReference type="Gene3D" id="3.40.630.30">
    <property type="match status" value="1"/>
</dbReference>
<evidence type="ECO:0000313" key="3">
    <source>
        <dbReference type="Proteomes" id="UP001595478"/>
    </source>
</evidence>
<dbReference type="EC" id="2.3.-.-" evidence="2"/>
<dbReference type="EMBL" id="JBHRSW010000009">
    <property type="protein sequence ID" value="MFC3121350.1"/>
    <property type="molecule type" value="Genomic_DNA"/>
</dbReference>
<feature type="domain" description="N-acetyltransferase" evidence="1">
    <location>
        <begin position="8"/>
        <end position="149"/>
    </location>
</feature>
<evidence type="ECO:0000259" key="1">
    <source>
        <dbReference type="Pfam" id="PF13302"/>
    </source>
</evidence>
<organism evidence="2 3">
    <name type="scientific">Agaribacter flavus</name>
    <dbReference type="NCBI Taxonomy" id="1902781"/>
    <lineage>
        <taxon>Bacteria</taxon>
        <taxon>Pseudomonadati</taxon>
        <taxon>Pseudomonadota</taxon>
        <taxon>Gammaproteobacteria</taxon>
        <taxon>Alteromonadales</taxon>
        <taxon>Alteromonadaceae</taxon>
        <taxon>Agaribacter</taxon>
    </lineage>
</organism>
<reference evidence="3" key="1">
    <citation type="journal article" date="2019" name="Int. J. Syst. Evol. Microbiol.">
        <title>The Global Catalogue of Microorganisms (GCM) 10K type strain sequencing project: providing services to taxonomists for standard genome sequencing and annotation.</title>
        <authorList>
            <consortium name="The Broad Institute Genomics Platform"/>
            <consortium name="The Broad Institute Genome Sequencing Center for Infectious Disease"/>
            <person name="Wu L."/>
            <person name="Ma J."/>
        </authorList>
    </citation>
    <scope>NUCLEOTIDE SEQUENCE [LARGE SCALE GENOMIC DNA]</scope>
    <source>
        <strain evidence="3">KCTC 52473</strain>
    </source>
</reference>
<accession>A0ABV7FMJ3</accession>
<dbReference type="GO" id="GO:0016746">
    <property type="term" value="F:acyltransferase activity"/>
    <property type="evidence" value="ECO:0007669"/>
    <property type="project" value="UniProtKB-KW"/>
</dbReference>
<evidence type="ECO:0000313" key="2">
    <source>
        <dbReference type="EMBL" id="MFC3121350.1"/>
    </source>
</evidence>
<gene>
    <name evidence="2" type="ORF">ACFOHL_06935</name>
</gene>
<dbReference type="RefSeq" id="WP_376919487.1">
    <property type="nucleotide sequence ID" value="NZ_JBHRSW010000009.1"/>
</dbReference>
<keyword evidence="2" id="KW-0808">Transferase</keyword>